<dbReference type="InterPro" id="IPR021109">
    <property type="entry name" value="Peptidase_aspartic_dom_sf"/>
</dbReference>
<name>T4ZWP1_OPHSC</name>
<dbReference type="HOGENOM" id="CLU_115974_0_0_1"/>
<dbReference type="Gene3D" id="2.40.70.10">
    <property type="entry name" value="Acid Proteases"/>
    <property type="match status" value="2"/>
</dbReference>
<evidence type="ECO:0000313" key="10">
    <source>
        <dbReference type="Proteomes" id="UP000019374"/>
    </source>
</evidence>
<evidence type="ECO:0000256" key="2">
    <source>
        <dbReference type="ARBA" id="ARBA00007447"/>
    </source>
</evidence>
<dbReference type="FunFam" id="2.40.70.10:FF:000024">
    <property type="entry name" value="Endothiapepsin"/>
    <property type="match status" value="1"/>
</dbReference>
<evidence type="ECO:0000256" key="5">
    <source>
        <dbReference type="ARBA" id="ARBA00022750"/>
    </source>
</evidence>
<keyword evidence="3" id="KW-0964">Secreted</keyword>
<dbReference type="GO" id="GO:0004190">
    <property type="term" value="F:aspartic-type endopeptidase activity"/>
    <property type="evidence" value="ECO:0007669"/>
    <property type="project" value="UniProtKB-KW"/>
</dbReference>
<dbReference type="PRINTS" id="PR00792">
    <property type="entry name" value="PEPSIN"/>
</dbReference>
<feature type="domain" description="Peptidase A1" evidence="8">
    <location>
        <begin position="1"/>
        <end position="203"/>
    </location>
</feature>
<evidence type="ECO:0000256" key="4">
    <source>
        <dbReference type="ARBA" id="ARBA00022670"/>
    </source>
</evidence>
<evidence type="ECO:0000256" key="7">
    <source>
        <dbReference type="RuleBase" id="RU000454"/>
    </source>
</evidence>
<dbReference type="EMBL" id="KE658687">
    <property type="protein sequence ID" value="EQK97519.1"/>
    <property type="molecule type" value="Genomic_DNA"/>
</dbReference>
<dbReference type="InterPro" id="IPR001461">
    <property type="entry name" value="Aspartic_peptidase_A1"/>
</dbReference>
<dbReference type="PROSITE" id="PS51767">
    <property type="entry name" value="PEPTIDASE_A1"/>
    <property type="match status" value="1"/>
</dbReference>
<keyword evidence="4 7" id="KW-0645">Protease</keyword>
<comment type="similarity">
    <text evidence="2 7">Belongs to the peptidase A1 family.</text>
</comment>
<gene>
    <name evidence="9" type="ORF">OCS_06770</name>
</gene>
<evidence type="ECO:0000313" key="9">
    <source>
        <dbReference type="EMBL" id="EQK97519.1"/>
    </source>
</evidence>
<evidence type="ECO:0000256" key="6">
    <source>
        <dbReference type="ARBA" id="ARBA00022801"/>
    </source>
</evidence>
<dbReference type="Proteomes" id="UP000019374">
    <property type="component" value="Unassembled WGS sequence"/>
</dbReference>
<dbReference type="eggNOG" id="KOG1339">
    <property type="taxonomic scope" value="Eukaryota"/>
</dbReference>
<dbReference type="PROSITE" id="PS00141">
    <property type="entry name" value="ASP_PROTEASE"/>
    <property type="match status" value="1"/>
</dbReference>
<dbReference type="GO" id="GO:0005576">
    <property type="term" value="C:extracellular region"/>
    <property type="evidence" value="ECO:0007669"/>
    <property type="project" value="UniProtKB-SubCell"/>
</dbReference>
<dbReference type="GO" id="GO:0006508">
    <property type="term" value="P:proteolysis"/>
    <property type="evidence" value="ECO:0007669"/>
    <property type="project" value="UniProtKB-KW"/>
</dbReference>
<dbReference type="Pfam" id="PF00026">
    <property type="entry name" value="Asp"/>
    <property type="match status" value="1"/>
</dbReference>
<dbReference type="InterPro" id="IPR001969">
    <property type="entry name" value="Aspartic_peptidase_AS"/>
</dbReference>
<evidence type="ECO:0000256" key="1">
    <source>
        <dbReference type="ARBA" id="ARBA00004613"/>
    </source>
</evidence>
<organism evidence="9 10">
    <name type="scientific">Ophiocordyceps sinensis (strain Co18 / CGMCC 3.14243)</name>
    <name type="common">Yarsagumba caterpillar fungus</name>
    <name type="synonym">Hirsutella sinensis</name>
    <dbReference type="NCBI Taxonomy" id="911162"/>
    <lineage>
        <taxon>Eukaryota</taxon>
        <taxon>Fungi</taxon>
        <taxon>Dikarya</taxon>
        <taxon>Ascomycota</taxon>
        <taxon>Pezizomycotina</taxon>
        <taxon>Sordariomycetes</taxon>
        <taxon>Hypocreomycetidae</taxon>
        <taxon>Hypocreales</taxon>
        <taxon>Ophiocordycipitaceae</taxon>
        <taxon>Ophiocordyceps</taxon>
    </lineage>
</organism>
<dbReference type="SUPFAM" id="SSF50630">
    <property type="entry name" value="Acid proteases"/>
    <property type="match status" value="1"/>
</dbReference>
<evidence type="ECO:0000256" key="3">
    <source>
        <dbReference type="ARBA" id="ARBA00022525"/>
    </source>
</evidence>
<keyword evidence="5 7" id="KW-0064">Aspartyl protease</keyword>
<dbReference type="MEROPS" id="A01.011"/>
<reference evidence="9 10" key="1">
    <citation type="journal article" date="2013" name="Chin. Sci. Bull.">
        <title>Genome survey uncovers the secrets of sex and lifestyle in caterpillar fungus.</title>
        <authorList>
            <person name="Hu X."/>
            <person name="Zhang Y."/>
            <person name="Xiao G."/>
            <person name="Zheng P."/>
            <person name="Xia Y."/>
            <person name="Zhang X."/>
            <person name="St Leger R.J."/>
            <person name="Liu X."/>
            <person name="Wang C."/>
        </authorList>
    </citation>
    <scope>NUCLEOTIDE SEQUENCE [LARGE SCALE GENOMIC DNA]</scope>
    <source>
        <strain evidence="10">Co18 / CGMCC 3.14243</strain>
        <tissue evidence="9">Fruit-body</tissue>
    </source>
</reference>
<keyword evidence="6 7" id="KW-0378">Hydrolase</keyword>
<dbReference type="PANTHER" id="PTHR47966">
    <property type="entry name" value="BETA-SITE APP-CLEAVING ENZYME, ISOFORM A-RELATED"/>
    <property type="match status" value="1"/>
</dbReference>
<sequence>MGLAFSKLNTVKPQKQMTFFDNVKASLAEPVFTADLRRNATGSYTFGSVDRSKFQGQLASIPVNTTMGFWQFSSDKFAVAGGEQREATRGGQAIADTGTTLILADARIVEGYYQQVQGAQQNERMGGITVPCNAKLPDLDLDVGGSYMARISGDDINFAPLGNGQCFGGLQASPAGAMGIYGDIFFKSQFVVFDGGNNTLGMAPHA</sequence>
<proteinExistence type="inferred from homology"/>
<dbReference type="OrthoDB" id="2747330at2759"/>
<dbReference type="PANTHER" id="PTHR47966:SF23">
    <property type="entry name" value="ASPARTIC ENDOPEPTIDASE, PUTATIVE (AFU_ORTHOLOGUE AFUA_2G15950)-RELATED"/>
    <property type="match status" value="1"/>
</dbReference>
<dbReference type="AlphaFoldDB" id="T4ZWP1"/>
<accession>T4ZWP1</accession>
<comment type="subcellular location">
    <subcellularLocation>
        <location evidence="1">Secreted</location>
    </subcellularLocation>
</comment>
<dbReference type="InterPro" id="IPR033121">
    <property type="entry name" value="PEPTIDASE_A1"/>
</dbReference>
<evidence type="ECO:0000259" key="8">
    <source>
        <dbReference type="PROSITE" id="PS51767"/>
    </source>
</evidence>
<protein>
    <submittedName>
        <fullName evidence="9">Penicillopepsin</fullName>
    </submittedName>
</protein>